<evidence type="ECO:0000313" key="3">
    <source>
        <dbReference type="Proteomes" id="UP000326396"/>
    </source>
</evidence>
<dbReference type="InterPro" id="IPR001810">
    <property type="entry name" value="F-box_dom"/>
</dbReference>
<dbReference type="Proteomes" id="UP000326396">
    <property type="component" value="Linkage Group LG1"/>
</dbReference>
<dbReference type="PANTHER" id="PTHR31672">
    <property type="entry name" value="BNACNNG10540D PROTEIN"/>
    <property type="match status" value="1"/>
</dbReference>
<dbReference type="EMBL" id="SZYD01000001">
    <property type="protein sequence ID" value="KAD7478413.1"/>
    <property type="molecule type" value="Genomic_DNA"/>
</dbReference>
<protein>
    <recommendedName>
        <fullName evidence="1">F-box domain-containing protein</fullName>
    </recommendedName>
</protein>
<dbReference type="InterPro" id="IPR050796">
    <property type="entry name" value="SCF_F-box_component"/>
</dbReference>
<dbReference type="OrthoDB" id="1036621at2759"/>
<dbReference type="SMART" id="SM00256">
    <property type="entry name" value="FBOX"/>
    <property type="match status" value="1"/>
</dbReference>
<dbReference type="CDD" id="cd22157">
    <property type="entry name" value="F-box_AtFBW1-like"/>
    <property type="match status" value="1"/>
</dbReference>
<dbReference type="Gene3D" id="1.20.1280.50">
    <property type="match status" value="1"/>
</dbReference>
<accession>A0A5N6Q1W4</accession>
<name>A0A5N6Q1W4_9ASTR</name>
<keyword evidence="3" id="KW-1185">Reference proteome</keyword>
<dbReference type="AlphaFoldDB" id="A0A5N6Q1W4"/>
<dbReference type="Pfam" id="PF08268">
    <property type="entry name" value="FBA_3"/>
    <property type="match status" value="1"/>
</dbReference>
<sequence>MRHDGNRHISPSNRRFLQATEIARIGKLGGNAKKARNLASRNKDPLMADDHHLPPEIIYEILSRLPVKSLARFQSVCKLWFKFINDPYLQTIHVKQEPIPIIFQQLSCVSPGIMVKYKQCRISFLRVIQGTTSLQKDPVLRFLCKLNPLFLQEKMVLGSCNGLTLVCYKKNPTFLAIINPLSKQRYNLPPIKIRSAHGNCSEWWSYNEGTKVVWFDLKTEEFGLTNPPKREQGYWANDKLVDLNSEVGLAYNDNDHVELWALKQQEWVLHCRLDLRPKSYNNRVAISGCWSKNGDILLTSDKGRKLFVYTLKTGVLRRVKWRDRFEADVQMYQTSLVSIHAMSAYLGEKVSMRRRRKRKV</sequence>
<dbReference type="InterPro" id="IPR013187">
    <property type="entry name" value="F-box-assoc_dom_typ3"/>
</dbReference>
<evidence type="ECO:0000259" key="1">
    <source>
        <dbReference type="PROSITE" id="PS50181"/>
    </source>
</evidence>
<dbReference type="InterPro" id="IPR036047">
    <property type="entry name" value="F-box-like_dom_sf"/>
</dbReference>
<dbReference type="PANTHER" id="PTHR31672:SF13">
    <property type="entry name" value="F-BOX PROTEIN CPR30-LIKE"/>
    <property type="match status" value="1"/>
</dbReference>
<proteinExistence type="predicted"/>
<dbReference type="Pfam" id="PF12937">
    <property type="entry name" value="F-box-like"/>
    <property type="match status" value="1"/>
</dbReference>
<organism evidence="2 3">
    <name type="scientific">Mikania micrantha</name>
    <name type="common">bitter vine</name>
    <dbReference type="NCBI Taxonomy" id="192012"/>
    <lineage>
        <taxon>Eukaryota</taxon>
        <taxon>Viridiplantae</taxon>
        <taxon>Streptophyta</taxon>
        <taxon>Embryophyta</taxon>
        <taxon>Tracheophyta</taxon>
        <taxon>Spermatophyta</taxon>
        <taxon>Magnoliopsida</taxon>
        <taxon>eudicotyledons</taxon>
        <taxon>Gunneridae</taxon>
        <taxon>Pentapetalae</taxon>
        <taxon>asterids</taxon>
        <taxon>campanulids</taxon>
        <taxon>Asterales</taxon>
        <taxon>Asteraceae</taxon>
        <taxon>Asteroideae</taxon>
        <taxon>Heliantheae alliance</taxon>
        <taxon>Eupatorieae</taxon>
        <taxon>Mikania</taxon>
    </lineage>
</organism>
<comment type="caution">
    <text evidence="2">The sequence shown here is derived from an EMBL/GenBank/DDBJ whole genome shotgun (WGS) entry which is preliminary data.</text>
</comment>
<dbReference type="PROSITE" id="PS50181">
    <property type="entry name" value="FBOX"/>
    <property type="match status" value="1"/>
</dbReference>
<gene>
    <name evidence="2" type="ORF">E3N88_01549</name>
</gene>
<evidence type="ECO:0000313" key="2">
    <source>
        <dbReference type="EMBL" id="KAD7478413.1"/>
    </source>
</evidence>
<dbReference type="SUPFAM" id="SSF81383">
    <property type="entry name" value="F-box domain"/>
    <property type="match status" value="1"/>
</dbReference>
<feature type="domain" description="F-box" evidence="1">
    <location>
        <begin position="47"/>
        <end position="92"/>
    </location>
</feature>
<reference evidence="2 3" key="1">
    <citation type="submission" date="2019-05" db="EMBL/GenBank/DDBJ databases">
        <title>Mikania micrantha, genome provides insights into the molecular mechanism of rapid growth.</title>
        <authorList>
            <person name="Liu B."/>
        </authorList>
    </citation>
    <scope>NUCLEOTIDE SEQUENCE [LARGE SCALE GENOMIC DNA]</scope>
    <source>
        <strain evidence="2">NLD-2019</strain>
        <tissue evidence="2">Leaf</tissue>
    </source>
</reference>